<organism evidence="2 3">
    <name type="scientific">Haladaptatus pallidirubidus</name>
    <dbReference type="NCBI Taxonomy" id="1008152"/>
    <lineage>
        <taxon>Archaea</taxon>
        <taxon>Methanobacteriati</taxon>
        <taxon>Methanobacteriota</taxon>
        <taxon>Stenosarchaea group</taxon>
        <taxon>Halobacteria</taxon>
        <taxon>Halobacteriales</taxon>
        <taxon>Haladaptataceae</taxon>
        <taxon>Haladaptatus</taxon>
    </lineage>
</organism>
<evidence type="ECO:0000313" key="3">
    <source>
        <dbReference type="Proteomes" id="UP001501729"/>
    </source>
</evidence>
<dbReference type="RefSeq" id="WP_227776994.1">
    <property type="nucleotide sequence ID" value="NZ_BAABKX010000019.1"/>
</dbReference>
<dbReference type="InterPro" id="IPR011989">
    <property type="entry name" value="ARM-like"/>
</dbReference>
<evidence type="ECO:0000256" key="1">
    <source>
        <dbReference type="SAM" id="MobiDB-lite"/>
    </source>
</evidence>
<dbReference type="SMART" id="SM00567">
    <property type="entry name" value="EZ_HEAT"/>
    <property type="match status" value="2"/>
</dbReference>
<keyword evidence="3" id="KW-1185">Reference proteome</keyword>
<reference evidence="2 3" key="1">
    <citation type="journal article" date="2019" name="Int. J. Syst. Evol. Microbiol.">
        <title>The Global Catalogue of Microorganisms (GCM) 10K type strain sequencing project: providing services to taxonomists for standard genome sequencing and annotation.</title>
        <authorList>
            <consortium name="The Broad Institute Genomics Platform"/>
            <consortium name="The Broad Institute Genome Sequencing Center for Infectious Disease"/>
            <person name="Wu L."/>
            <person name="Ma J."/>
        </authorList>
    </citation>
    <scope>NUCLEOTIDE SEQUENCE [LARGE SCALE GENOMIC DNA]</scope>
    <source>
        <strain evidence="2 3">JCM 17504</strain>
    </source>
</reference>
<dbReference type="SUPFAM" id="SSF48371">
    <property type="entry name" value="ARM repeat"/>
    <property type="match status" value="1"/>
</dbReference>
<evidence type="ECO:0008006" key="4">
    <source>
        <dbReference type="Google" id="ProtNLM"/>
    </source>
</evidence>
<dbReference type="Pfam" id="PF13646">
    <property type="entry name" value="HEAT_2"/>
    <property type="match status" value="1"/>
</dbReference>
<dbReference type="GeneID" id="68615660"/>
<dbReference type="Proteomes" id="UP001501729">
    <property type="component" value="Unassembled WGS sequence"/>
</dbReference>
<dbReference type="Gene3D" id="1.25.10.10">
    <property type="entry name" value="Leucine-rich Repeat Variant"/>
    <property type="match status" value="2"/>
</dbReference>
<dbReference type="InterPro" id="IPR004155">
    <property type="entry name" value="PBS_lyase_HEAT"/>
</dbReference>
<comment type="caution">
    <text evidence="2">The sequence shown here is derived from an EMBL/GenBank/DDBJ whole genome shotgun (WGS) entry which is preliminary data.</text>
</comment>
<protein>
    <recommendedName>
        <fullName evidence="4">HEAT repeat-containing protein</fullName>
    </recommendedName>
</protein>
<gene>
    <name evidence="2" type="ORF">GCM10025751_46700</name>
</gene>
<evidence type="ECO:0000313" key="2">
    <source>
        <dbReference type="EMBL" id="GAA5060971.1"/>
    </source>
</evidence>
<name>A0AAV3UP30_9EURY</name>
<sequence>MTSDSPSPLDEITPASVTSNDVDETSVRTALSSLNPTVRQRGVEVCETLATVDVNAVRPVLDDVAALAADDNVAVSLRAFAVLDAVAEREPSALDGKLVGTVSALDSEIVDAQLAGATLLGTLVVKRPDLVAPYARQLIEAIRATEPEPEVRDFGDVVDDEVTRRTLQEHEAAERGRRIFGRRTLINVVVAITEQEPSSSFDVVDNLVVLFEDVDPSVVGGAIDALGELAAANPSVVAPVGDRLRDCLDHDHRVVRARSVRALGRLGDDAAVEKLRALAETDDDENVRTIAAETADFLVNGL</sequence>
<feature type="region of interest" description="Disordered" evidence="1">
    <location>
        <begin position="1"/>
        <end position="24"/>
    </location>
</feature>
<proteinExistence type="predicted"/>
<accession>A0AAV3UP30</accession>
<dbReference type="EMBL" id="BAABKX010000019">
    <property type="protein sequence ID" value="GAA5060971.1"/>
    <property type="molecule type" value="Genomic_DNA"/>
</dbReference>
<dbReference type="InterPro" id="IPR016024">
    <property type="entry name" value="ARM-type_fold"/>
</dbReference>
<dbReference type="AlphaFoldDB" id="A0AAV3UP30"/>